<reference evidence="2" key="1">
    <citation type="journal article" date="2023" name="Nat. Commun.">
        <title>Diploid and tetraploid genomes of Acorus and the evolution of monocots.</title>
        <authorList>
            <person name="Ma L."/>
            <person name="Liu K.W."/>
            <person name="Li Z."/>
            <person name="Hsiao Y.Y."/>
            <person name="Qi Y."/>
            <person name="Fu T."/>
            <person name="Tang G.D."/>
            <person name="Zhang D."/>
            <person name="Sun W.H."/>
            <person name="Liu D.K."/>
            <person name="Li Y."/>
            <person name="Chen G.Z."/>
            <person name="Liu X.D."/>
            <person name="Liao X.Y."/>
            <person name="Jiang Y.T."/>
            <person name="Yu X."/>
            <person name="Hao Y."/>
            <person name="Huang J."/>
            <person name="Zhao X.W."/>
            <person name="Ke S."/>
            <person name="Chen Y.Y."/>
            <person name="Wu W.L."/>
            <person name="Hsu J.L."/>
            <person name="Lin Y.F."/>
            <person name="Huang M.D."/>
            <person name="Li C.Y."/>
            <person name="Huang L."/>
            <person name="Wang Z.W."/>
            <person name="Zhao X."/>
            <person name="Zhong W.Y."/>
            <person name="Peng D.H."/>
            <person name="Ahmad S."/>
            <person name="Lan S."/>
            <person name="Zhang J.S."/>
            <person name="Tsai W.C."/>
            <person name="Van de Peer Y."/>
            <person name="Liu Z.J."/>
        </authorList>
    </citation>
    <scope>NUCLEOTIDE SEQUENCE</scope>
    <source>
        <strain evidence="2">CP</strain>
    </source>
</reference>
<proteinExistence type="predicted"/>
<evidence type="ECO:0000313" key="2">
    <source>
        <dbReference type="EMBL" id="KAK1325711.1"/>
    </source>
</evidence>
<sequence length="165" mass="18863">MKVASGMDVDFEDLEDMWRVGKRMKRAGRRSVKAKVSQLLVPALVWPIWARFATLPRRTDVPGIATPELYEVPPEKPLPLKPQSLHIFRCTTPPDRKAAQPEIEGEGESQPSMRPWNLRTRRLRIGSQTQRLQGPRGGPLDWGRNGRDFNNKLTEVTQEETCRVP</sequence>
<evidence type="ECO:0000256" key="1">
    <source>
        <dbReference type="SAM" id="MobiDB-lite"/>
    </source>
</evidence>
<gene>
    <name evidence="2" type="ORF">QJS10_CPA01g01478</name>
</gene>
<reference evidence="2" key="2">
    <citation type="submission" date="2023-06" db="EMBL/GenBank/DDBJ databases">
        <authorList>
            <person name="Ma L."/>
            <person name="Liu K.-W."/>
            <person name="Li Z."/>
            <person name="Hsiao Y.-Y."/>
            <person name="Qi Y."/>
            <person name="Fu T."/>
            <person name="Tang G."/>
            <person name="Zhang D."/>
            <person name="Sun W.-H."/>
            <person name="Liu D.-K."/>
            <person name="Li Y."/>
            <person name="Chen G.-Z."/>
            <person name="Liu X.-D."/>
            <person name="Liao X.-Y."/>
            <person name="Jiang Y.-T."/>
            <person name="Yu X."/>
            <person name="Hao Y."/>
            <person name="Huang J."/>
            <person name="Zhao X.-W."/>
            <person name="Ke S."/>
            <person name="Chen Y.-Y."/>
            <person name="Wu W.-L."/>
            <person name="Hsu J.-L."/>
            <person name="Lin Y.-F."/>
            <person name="Huang M.-D."/>
            <person name="Li C.-Y."/>
            <person name="Huang L."/>
            <person name="Wang Z.-W."/>
            <person name="Zhao X."/>
            <person name="Zhong W.-Y."/>
            <person name="Peng D.-H."/>
            <person name="Ahmad S."/>
            <person name="Lan S."/>
            <person name="Zhang J.-S."/>
            <person name="Tsai W.-C."/>
            <person name="Van De Peer Y."/>
            <person name="Liu Z.-J."/>
        </authorList>
    </citation>
    <scope>NUCLEOTIDE SEQUENCE</scope>
    <source>
        <strain evidence="2">CP</strain>
        <tissue evidence="2">Leaves</tissue>
    </source>
</reference>
<organism evidence="2 3">
    <name type="scientific">Acorus calamus</name>
    <name type="common">Sweet flag</name>
    <dbReference type="NCBI Taxonomy" id="4465"/>
    <lineage>
        <taxon>Eukaryota</taxon>
        <taxon>Viridiplantae</taxon>
        <taxon>Streptophyta</taxon>
        <taxon>Embryophyta</taxon>
        <taxon>Tracheophyta</taxon>
        <taxon>Spermatophyta</taxon>
        <taxon>Magnoliopsida</taxon>
        <taxon>Liliopsida</taxon>
        <taxon>Acoraceae</taxon>
        <taxon>Acorus</taxon>
    </lineage>
</organism>
<dbReference type="AlphaFoldDB" id="A0AAV9FJ66"/>
<dbReference type="EMBL" id="JAUJYO010000001">
    <property type="protein sequence ID" value="KAK1325711.1"/>
    <property type="molecule type" value="Genomic_DNA"/>
</dbReference>
<accession>A0AAV9FJ66</accession>
<keyword evidence="3" id="KW-1185">Reference proteome</keyword>
<name>A0AAV9FJ66_ACOCL</name>
<feature type="region of interest" description="Disordered" evidence="1">
    <location>
        <begin position="93"/>
        <end position="165"/>
    </location>
</feature>
<comment type="caution">
    <text evidence="2">The sequence shown here is derived from an EMBL/GenBank/DDBJ whole genome shotgun (WGS) entry which is preliminary data.</text>
</comment>
<dbReference type="Proteomes" id="UP001180020">
    <property type="component" value="Unassembled WGS sequence"/>
</dbReference>
<evidence type="ECO:0000313" key="3">
    <source>
        <dbReference type="Proteomes" id="UP001180020"/>
    </source>
</evidence>
<protein>
    <submittedName>
        <fullName evidence="2">Uncharacterized protein</fullName>
    </submittedName>
</protein>